<keyword evidence="2" id="KW-0813">Transport</keyword>
<sequence length="238" mass="26943">MIELYNTILYRPLLNAVVFLYNIIPGSDFGLAIVGLTVFIRLLFFPLSVKTIRSQRALNKINPKLKEIKDRFKNDTQAQSAAIMQLYKENNVNPLAGCLPLLIQLPILIALYSAFGAGFKPENLSLLYGFINNPGHIEPISFGFLDITSRNILLVLITGAFQFIQLRQNSNLMKSAPSGFRQDGQKEIQALNSQMLYFFPVMIIIIGWNLPAGLLLYWLTTTLFSMGEQAYIRAKYRD</sequence>
<reference evidence="12 13" key="1">
    <citation type="journal article" date="2016" name="Nat. Commun.">
        <title>Thousands of microbial genomes shed light on interconnected biogeochemical processes in an aquifer system.</title>
        <authorList>
            <person name="Anantharaman K."/>
            <person name="Brown C.T."/>
            <person name="Hug L.A."/>
            <person name="Sharon I."/>
            <person name="Castelle C.J."/>
            <person name="Probst A.J."/>
            <person name="Thomas B.C."/>
            <person name="Singh A."/>
            <person name="Wilkins M.J."/>
            <person name="Karaoz U."/>
            <person name="Brodie E.L."/>
            <person name="Williams K.H."/>
            <person name="Hubbard S.S."/>
            <person name="Banfield J.F."/>
        </authorList>
    </citation>
    <scope>NUCLEOTIDE SEQUENCE [LARGE SCALE GENOMIC DNA]</scope>
</reference>
<dbReference type="AlphaFoldDB" id="A0A1F8EI94"/>
<dbReference type="InterPro" id="IPR028055">
    <property type="entry name" value="YidC/Oxa/ALB_C"/>
</dbReference>
<gene>
    <name evidence="12" type="ORF">A2817_00545</name>
</gene>
<feature type="transmembrane region" description="Helical" evidence="10">
    <location>
        <begin position="30"/>
        <end position="49"/>
    </location>
</feature>
<dbReference type="CDD" id="cd20070">
    <property type="entry name" value="5TM_YidC_Alb3"/>
    <property type="match status" value="1"/>
</dbReference>
<dbReference type="PANTHER" id="PTHR12428:SF65">
    <property type="entry name" value="CYTOCHROME C OXIDASE ASSEMBLY PROTEIN COX18, MITOCHONDRIAL"/>
    <property type="match status" value="1"/>
</dbReference>
<dbReference type="GO" id="GO:0032977">
    <property type="term" value="F:membrane insertase activity"/>
    <property type="evidence" value="ECO:0007669"/>
    <property type="project" value="InterPro"/>
</dbReference>
<accession>A0A1F8EI94</accession>
<comment type="similarity">
    <text evidence="9">Belongs to the OXA1/ALB3/YidC family.</text>
</comment>
<evidence type="ECO:0000256" key="7">
    <source>
        <dbReference type="ARBA" id="ARBA00023136"/>
    </source>
</evidence>
<dbReference type="EMBL" id="MGIZ01000004">
    <property type="protein sequence ID" value="OGN00060.1"/>
    <property type="molecule type" value="Genomic_DNA"/>
</dbReference>
<dbReference type="PANTHER" id="PTHR12428">
    <property type="entry name" value="OXA1"/>
    <property type="match status" value="1"/>
</dbReference>
<feature type="transmembrane region" description="Helical" evidence="10">
    <location>
        <begin position="196"/>
        <end position="219"/>
    </location>
</feature>
<name>A0A1F8EI94_9BACT</name>
<evidence type="ECO:0000256" key="10">
    <source>
        <dbReference type="SAM" id="Phobius"/>
    </source>
</evidence>
<keyword evidence="6 10" id="KW-1133">Transmembrane helix</keyword>
<dbReference type="GO" id="GO:0005886">
    <property type="term" value="C:plasma membrane"/>
    <property type="evidence" value="ECO:0007669"/>
    <property type="project" value="UniProtKB-SubCell"/>
</dbReference>
<evidence type="ECO:0000313" key="12">
    <source>
        <dbReference type="EMBL" id="OGN00060.1"/>
    </source>
</evidence>
<keyword evidence="7 10" id="KW-0472">Membrane</keyword>
<evidence type="ECO:0000256" key="3">
    <source>
        <dbReference type="ARBA" id="ARBA00022475"/>
    </source>
</evidence>
<evidence type="ECO:0000256" key="9">
    <source>
        <dbReference type="RuleBase" id="RU003945"/>
    </source>
</evidence>
<feature type="domain" description="Membrane insertase YidC/Oxa/ALB C-terminal" evidence="11">
    <location>
        <begin position="29"/>
        <end position="233"/>
    </location>
</feature>
<comment type="caution">
    <text evidence="12">The sequence shown here is derived from an EMBL/GenBank/DDBJ whole genome shotgun (WGS) entry which is preliminary data.</text>
</comment>
<dbReference type="Pfam" id="PF02096">
    <property type="entry name" value="60KD_IMP"/>
    <property type="match status" value="1"/>
</dbReference>
<keyword evidence="4 9" id="KW-0812">Transmembrane</keyword>
<protein>
    <recommendedName>
        <fullName evidence="11">Membrane insertase YidC/Oxa/ALB C-terminal domain-containing protein</fullName>
    </recommendedName>
</protein>
<evidence type="ECO:0000256" key="4">
    <source>
        <dbReference type="ARBA" id="ARBA00022692"/>
    </source>
</evidence>
<feature type="transmembrane region" description="Helical" evidence="10">
    <location>
        <begin position="94"/>
        <end position="119"/>
    </location>
</feature>
<dbReference type="InterPro" id="IPR001708">
    <property type="entry name" value="YidC/ALB3/OXA1/COX18"/>
</dbReference>
<dbReference type="GO" id="GO:0051205">
    <property type="term" value="P:protein insertion into membrane"/>
    <property type="evidence" value="ECO:0007669"/>
    <property type="project" value="TreeGrafter"/>
</dbReference>
<comment type="subcellular location">
    <subcellularLocation>
        <location evidence="1">Cell membrane</location>
        <topology evidence="1">Multi-pass membrane protein</topology>
    </subcellularLocation>
    <subcellularLocation>
        <location evidence="9">Membrane</location>
        <topology evidence="9">Multi-pass membrane protein</topology>
    </subcellularLocation>
</comment>
<proteinExistence type="inferred from homology"/>
<dbReference type="Proteomes" id="UP000177594">
    <property type="component" value="Unassembled WGS sequence"/>
</dbReference>
<dbReference type="GO" id="GO:0015031">
    <property type="term" value="P:protein transport"/>
    <property type="evidence" value="ECO:0007669"/>
    <property type="project" value="UniProtKB-KW"/>
</dbReference>
<organism evidence="12 13">
    <name type="scientific">Candidatus Yanofskybacteria bacterium RIFCSPHIGHO2_01_FULL_39_8b</name>
    <dbReference type="NCBI Taxonomy" id="1802659"/>
    <lineage>
        <taxon>Bacteria</taxon>
        <taxon>Candidatus Yanofskyibacteriota</taxon>
    </lineage>
</organism>
<dbReference type="InterPro" id="IPR047196">
    <property type="entry name" value="YidC_ALB_C"/>
</dbReference>
<dbReference type="NCBIfam" id="TIGR03592">
    <property type="entry name" value="yidC_oxa1_cterm"/>
    <property type="match status" value="1"/>
</dbReference>
<evidence type="ECO:0000259" key="11">
    <source>
        <dbReference type="Pfam" id="PF02096"/>
    </source>
</evidence>
<keyword evidence="8" id="KW-0143">Chaperone</keyword>
<evidence type="ECO:0000256" key="8">
    <source>
        <dbReference type="ARBA" id="ARBA00023186"/>
    </source>
</evidence>
<evidence type="ECO:0000313" key="13">
    <source>
        <dbReference type="Proteomes" id="UP000177594"/>
    </source>
</evidence>
<evidence type="ECO:0000256" key="1">
    <source>
        <dbReference type="ARBA" id="ARBA00004651"/>
    </source>
</evidence>
<evidence type="ECO:0000256" key="2">
    <source>
        <dbReference type="ARBA" id="ARBA00022448"/>
    </source>
</evidence>
<keyword evidence="5" id="KW-0653">Protein transport</keyword>
<evidence type="ECO:0000256" key="6">
    <source>
        <dbReference type="ARBA" id="ARBA00022989"/>
    </source>
</evidence>
<evidence type="ECO:0000256" key="5">
    <source>
        <dbReference type="ARBA" id="ARBA00022927"/>
    </source>
</evidence>
<keyword evidence="3" id="KW-1003">Cell membrane</keyword>
<feature type="transmembrane region" description="Helical" evidence="10">
    <location>
        <begin position="139"/>
        <end position="164"/>
    </location>
</feature>